<sequence length="369" mass="40092">MVTESCAACATPPNEGTGIGMTSSTLTAPPSRRGSDYARLSRRIAEAGLLVRRPGWYAARIGLTLGAFLAGWAVVVAVGDSWAQLLLAVGMAVATTQVAFLGHDAGHRQMFRRRGASELAGLIAGNLAVGLSYGWWVDKHNRHHANPNHTDEDPDVGAGALVWTYEQAAATRGVGRWLARRQAWLFFPLLLLEGLALHVASVRALTGRENGRWTTPVRHRAVEALLLLAHAVGYLGLLFAVMSPGKALLFVAVHQGLWGLYMGCAFAPNHKGMPMPTAEDDLDFLRKQVLTSRNVRGGRFVDVALGALNYQIEHHLFPNMPRANLRRARPIVRAYCAEQGIPYAETGLVESYRQALAHLHEVGRPLRAG</sequence>
<gene>
    <name evidence="3" type="ORF">GA0070621_3792</name>
</gene>
<evidence type="ECO:0000313" key="3">
    <source>
        <dbReference type="EMBL" id="SBT50645.1"/>
    </source>
</evidence>
<feature type="transmembrane region" description="Helical" evidence="1">
    <location>
        <begin position="247"/>
        <end position="267"/>
    </location>
</feature>
<accession>A0A1A9A3A4</accession>
<dbReference type="AlphaFoldDB" id="A0A1A9A3A4"/>
<dbReference type="CDD" id="cd03506">
    <property type="entry name" value="Delta6-FADS-like"/>
    <property type="match status" value="1"/>
</dbReference>
<dbReference type="GO" id="GO:0016020">
    <property type="term" value="C:membrane"/>
    <property type="evidence" value="ECO:0007669"/>
    <property type="project" value="TreeGrafter"/>
</dbReference>
<feature type="transmembrane region" description="Helical" evidence="1">
    <location>
        <begin position="115"/>
        <end position="136"/>
    </location>
</feature>
<keyword evidence="4" id="KW-1185">Reference proteome</keyword>
<evidence type="ECO:0000313" key="4">
    <source>
        <dbReference type="Proteomes" id="UP000198765"/>
    </source>
</evidence>
<evidence type="ECO:0000256" key="1">
    <source>
        <dbReference type="SAM" id="Phobius"/>
    </source>
</evidence>
<dbReference type="GO" id="GO:0008610">
    <property type="term" value="P:lipid biosynthetic process"/>
    <property type="evidence" value="ECO:0007669"/>
    <property type="project" value="UniProtKB-ARBA"/>
</dbReference>
<dbReference type="PANTHER" id="PTHR19353">
    <property type="entry name" value="FATTY ACID DESATURASE 2"/>
    <property type="match status" value="1"/>
</dbReference>
<dbReference type="PANTHER" id="PTHR19353:SF19">
    <property type="entry name" value="DELTA(5) FATTY ACID DESATURASE C-RELATED"/>
    <property type="match status" value="1"/>
</dbReference>
<organism evidence="3 4">
    <name type="scientific">Micromonospora narathiwatensis</name>
    <dbReference type="NCBI Taxonomy" id="299146"/>
    <lineage>
        <taxon>Bacteria</taxon>
        <taxon>Bacillati</taxon>
        <taxon>Actinomycetota</taxon>
        <taxon>Actinomycetes</taxon>
        <taxon>Micromonosporales</taxon>
        <taxon>Micromonosporaceae</taxon>
        <taxon>Micromonospora</taxon>
    </lineage>
</organism>
<keyword evidence="1" id="KW-1133">Transmembrane helix</keyword>
<feature type="domain" description="Fatty acid desaturase" evidence="2">
    <location>
        <begin position="81"/>
        <end position="346"/>
    </location>
</feature>
<dbReference type="PATRIC" id="fig|299146.4.peg.3928"/>
<dbReference type="PIRSF" id="PIRSF015921">
    <property type="entry name" value="FA_sphinglp_des"/>
    <property type="match status" value="1"/>
</dbReference>
<proteinExistence type="predicted"/>
<reference evidence="3 4" key="1">
    <citation type="submission" date="2016-06" db="EMBL/GenBank/DDBJ databases">
        <authorList>
            <person name="Kjaerup R.B."/>
            <person name="Dalgaard T.S."/>
            <person name="Juul-Madsen H.R."/>
        </authorList>
    </citation>
    <scope>NUCLEOTIDE SEQUENCE [LARGE SCALE GENOMIC DNA]</scope>
    <source>
        <strain evidence="3 4">DSM 45248</strain>
    </source>
</reference>
<dbReference type="Proteomes" id="UP000198765">
    <property type="component" value="Chromosome I"/>
</dbReference>
<feature type="transmembrane region" description="Helical" evidence="1">
    <location>
        <begin position="85"/>
        <end position="103"/>
    </location>
</feature>
<feature type="transmembrane region" description="Helical" evidence="1">
    <location>
        <begin position="57"/>
        <end position="79"/>
    </location>
</feature>
<dbReference type="InterPro" id="IPR012171">
    <property type="entry name" value="Fatty_acid_desaturase"/>
</dbReference>
<feature type="transmembrane region" description="Helical" evidence="1">
    <location>
        <begin position="221"/>
        <end position="241"/>
    </location>
</feature>
<keyword evidence="1" id="KW-0812">Transmembrane</keyword>
<evidence type="ECO:0000259" key="2">
    <source>
        <dbReference type="Pfam" id="PF00487"/>
    </source>
</evidence>
<keyword evidence="1" id="KW-0472">Membrane</keyword>
<dbReference type="Pfam" id="PF00487">
    <property type="entry name" value="FA_desaturase"/>
    <property type="match status" value="1"/>
</dbReference>
<dbReference type="GO" id="GO:0016717">
    <property type="term" value="F:oxidoreductase activity, acting on paired donors, with oxidation of a pair of donors resulting in the reduction of molecular oxygen to two molecules of water"/>
    <property type="evidence" value="ECO:0007669"/>
    <property type="project" value="TreeGrafter"/>
</dbReference>
<name>A0A1A9A3A4_9ACTN</name>
<dbReference type="EMBL" id="LT594324">
    <property type="protein sequence ID" value="SBT50645.1"/>
    <property type="molecule type" value="Genomic_DNA"/>
</dbReference>
<protein>
    <submittedName>
        <fullName evidence="3">Fatty acid desaturase</fullName>
    </submittedName>
</protein>
<feature type="transmembrane region" description="Helical" evidence="1">
    <location>
        <begin position="183"/>
        <end position="200"/>
    </location>
</feature>
<dbReference type="InterPro" id="IPR005804">
    <property type="entry name" value="FA_desaturase_dom"/>
</dbReference>